<name>A0AAV4DJJ9_9GAST</name>
<dbReference type="AlphaFoldDB" id="A0AAV4DJJ9"/>
<keyword evidence="2" id="KW-1185">Reference proteome</keyword>
<evidence type="ECO:0000313" key="1">
    <source>
        <dbReference type="EMBL" id="GFO44041.1"/>
    </source>
</evidence>
<gene>
    <name evidence="1" type="ORF">PoB_007054600</name>
</gene>
<sequence length="96" mass="11004">MSSQMTQLRKLERQESTFSIHGVERTDFIISPAKTPRTYKAEAETLKTVAALIPISFHETHSVSNFPHIIVMQPLSRKDLELNNLVSLSLFIFLEF</sequence>
<accession>A0AAV4DJJ9</accession>
<comment type="caution">
    <text evidence="1">The sequence shown here is derived from an EMBL/GenBank/DDBJ whole genome shotgun (WGS) entry which is preliminary data.</text>
</comment>
<dbReference type="Proteomes" id="UP000735302">
    <property type="component" value="Unassembled WGS sequence"/>
</dbReference>
<organism evidence="1 2">
    <name type="scientific">Plakobranchus ocellatus</name>
    <dbReference type="NCBI Taxonomy" id="259542"/>
    <lineage>
        <taxon>Eukaryota</taxon>
        <taxon>Metazoa</taxon>
        <taxon>Spiralia</taxon>
        <taxon>Lophotrochozoa</taxon>
        <taxon>Mollusca</taxon>
        <taxon>Gastropoda</taxon>
        <taxon>Heterobranchia</taxon>
        <taxon>Euthyneura</taxon>
        <taxon>Panpulmonata</taxon>
        <taxon>Sacoglossa</taxon>
        <taxon>Placobranchoidea</taxon>
        <taxon>Plakobranchidae</taxon>
        <taxon>Plakobranchus</taxon>
    </lineage>
</organism>
<proteinExistence type="predicted"/>
<evidence type="ECO:0000313" key="2">
    <source>
        <dbReference type="Proteomes" id="UP000735302"/>
    </source>
</evidence>
<reference evidence="1 2" key="1">
    <citation type="journal article" date="2021" name="Elife">
        <title>Chloroplast acquisition without the gene transfer in kleptoplastic sea slugs, Plakobranchus ocellatus.</title>
        <authorList>
            <person name="Maeda T."/>
            <person name="Takahashi S."/>
            <person name="Yoshida T."/>
            <person name="Shimamura S."/>
            <person name="Takaki Y."/>
            <person name="Nagai Y."/>
            <person name="Toyoda A."/>
            <person name="Suzuki Y."/>
            <person name="Arimoto A."/>
            <person name="Ishii H."/>
            <person name="Satoh N."/>
            <person name="Nishiyama T."/>
            <person name="Hasebe M."/>
            <person name="Maruyama T."/>
            <person name="Minagawa J."/>
            <person name="Obokata J."/>
            <person name="Shigenobu S."/>
        </authorList>
    </citation>
    <scope>NUCLEOTIDE SEQUENCE [LARGE SCALE GENOMIC DNA]</scope>
</reference>
<dbReference type="EMBL" id="BLXT01007928">
    <property type="protein sequence ID" value="GFO44041.1"/>
    <property type="molecule type" value="Genomic_DNA"/>
</dbReference>
<protein>
    <submittedName>
        <fullName evidence="1">Uncharacterized protein</fullName>
    </submittedName>
</protein>